<keyword evidence="3" id="KW-1185">Reference proteome</keyword>
<dbReference type="EMBL" id="BPQQ01000055">
    <property type="protein sequence ID" value="GJE02380.1"/>
    <property type="molecule type" value="Genomic_DNA"/>
</dbReference>
<dbReference type="Pfam" id="PF09912">
    <property type="entry name" value="DUF2141"/>
    <property type="match status" value="1"/>
</dbReference>
<evidence type="ECO:0000313" key="2">
    <source>
        <dbReference type="EMBL" id="GJE02380.1"/>
    </source>
</evidence>
<gene>
    <name evidence="2" type="ORF">GMJLKIPL_4327</name>
</gene>
<accession>A0ABQ4SIQ2</accession>
<dbReference type="InterPro" id="IPR018673">
    <property type="entry name" value="DUF2141"/>
</dbReference>
<evidence type="ECO:0000313" key="3">
    <source>
        <dbReference type="Proteomes" id="UP001055153"/>
    </source>
</evidence>
<organism evidence="2 3">
    <name type="scientific">Methylobacterium isbiliense</name>
    <dbReference type="NCBI Taxonomy" id="315478"/>
    <lineage>
        <taxon>Bacteria</taxon>
        <taxon>Pseudomonadati</taxon>
        <taxon>Pseudomonadota</taxon>
        <taxon>Alphaproteobacteria</taxon>
        <taxon>Hyphomicrobiales</taxon>
        <taxon>Methylobacteriaceae</taxon>
        <taxon>Methylobacterium</taxon>
    </lineage>
</organism>
<protein>
    <recommendedName>
        <fullName evidence="4">DUF2141 domain-containing protein</fullName>
    </recommendedName>
</protein>
<proteinExistence type="predicted"/>
<keyword evidence="1" id="KW-0732">Signal</keyword>
<feature type="signal peptide" evidence="1">
    <location>
        <begin position="1"/>
        <end position="18"/>
    </location>
</feature>
<comment type="caution">
    <text evidence="2">The sequence shown here is derived from an EMBL/GenBank/DDBJ whole genome shotgun (WGS) entry which is preliminary data.</text>
</comment>
<sequence>MRLPVLLVAGLLAGPAGAASVRVTVEGVQPGTGRVFVALCVGGLSEQFCRIGESAPASAPALGFGFSDVPPGLYAVAAYQDLDGDGRLARTPLGLPREPYGFSNGAGRGGRPDFPAAAFTLAEPGASLRIRLIQALPPR</sequence>
<evidence type="ECO:0008006" key="4">
    <source>
        <dbReference type="Google" id="ProtNLM"/>
    </source>
</evidence>
<reference evidence="2" key="1">
    <citation type="journal article" date="2021" name="Front. Microbiol.">
        <title>Comprehensive Comparative Genomics and Phenotyping of Methylobacterium Species.</title>
        <authorList>
            <person name="Alessa O."/>
            <person name="Ogura Y."/>
            <person name="Fujitani Y."/>
            <person name="Takami H."/>
            <person name="Hayashi T."/>
            <person name="Sahin N."/>
            <person name="Tani A."/>
        </authorList>
    </citation>
    <scope>NUCLEOTIDE SEQUENCE</scope>
    <source>
        <strain evidence="2">DSM 17168</strain>
    </source>
</reference>
<feature type="chain" id="PRO_5045669757" description="DUF2141 domain-containing protein" evidence="1">
    <location>
        <begin position="19"/>
        <end position="139"/>
    </location>
</feature>
<name>A0ABQ4SIQ2_9HYPH</name>
<reference evidence="2" key="2">
    <citation type="submission" date="2021-08" db="EMBL/GenBank/DDBJ databases">
        <authorList>
            <person name="Tani A."/>
            <person name="Ola A."/>
            <person name="Ogura Y."/>
            <person name="Katsura K."/>
            <person name="Hayashi T."/>
        </authorList>
    </citation>
    <scope>NUCLEOTIDE SEQUENCE</scope>
    <source>
        <strain evidence="2">DSM 17168</strain>
    </source>
</reference>
<dbReference type="Proteomes" id="UP001055153">
    <property type="component" value="Unassembled WGS sequence"/>
</dbReference>
<dbReference type="RefSeq" id="WP_238238454.1">
    <property type="nucleotide sequence ID" value="NZ_BPQQ01000055.1"/>
</dbReference>
<evidence type="ECO:0000256" key="1">
    <source>
        <dbReference type="SAM" id="SignalP"/>
    </source>
</evidence>